<gene>
    <name evidence="6" type="ORF">KILIM_130_00010</name>
</gene>
<dbReference type="AlphaFoldDB" id="K6VQ73"/>
<sequence length="459" mass="48439">MIDFETTGLSPRGGDRVVEVAIALVDGNGQTQDEFATLINPGRDTGPVFIHGISNDAVRNAPTFAEIVPELLARLEGAVIVAHNATFEEAFLASEFRRAGVHPTAPLPALCTLWLAQRTMPTPNHRLGTLCRYAQIPLVDKHAALGDMRATSALLPLLLHEVSQPLVYATPPPTGLAAHAPARKVRPVTRAVALRKGTNGWMTSLLDRLPMSAAEANDAQASSYLEALSDALADGRIIGDEARELARIAGAAGLGAAQVVALNDQLLDSIYQAAIEDEVLTKTEIRDLVKAAVALGRPDKFSHLTPTTPNGSSQKTQSETSTGRAGALSNESSRADRFHRALTAVEYQRSGESRENIAVSLGVSLATVKQLLRDGKWYLDPNSDGPRLALATAAADARNQGETQSAFQASQALSKGKTAEVWRDAAFLLGRDLTGMGGGSTAPGSGSRVTATGPTPSQR</sequence>
<feature type="compositionally biased region" description="Polar residues" evidence="4">
    <location>
        <begin position="448"/>
        <end position="459"/>
    </location>
</feature>
<accession>K6VQ73</accession>
<feature type="compositionally biased region" description="Polar residues" evidence="4">
    <location>
        <begin position="304"/>
        <end position="323"/>
    </location>
</feature>
<dbReference type="InterPro" id="IPR013520">
    <property type="entry name" value="Ribonucl_H"/>
</dbReference>
<keyword evidence="7" id="KW-1185">Reference proteome</keyword>
<dbReference type="Proteomes" id="UP000008366">
    <property type="component" value="Unassembled WGS sequence"/>
</dbReference>
<proteinExistence type="predicted"/>
<protein>
    <submittedName>
        <fullName evidence="6">Putative exonuclease</fullName>
    </submittedName>
</protein>
<comment type="caution">
    <text evidence="6">The sequence shown here is derived from an EMBL/GenBank/DDBJ whole genome shotgun (WGS) entry which is preliminary data.</text>
</comment>
<name>K6VQ73_9MICO</name>
<dbReference type="GO" id="GO:0008408">
    <property type="term" value="F:3'-5' exonuclease activity"/>
    <property type="evidence" value="ECO:0007669"/>
    <property type="project" value="TreeGrafter"/>
</dbReference>
<dbReference type="GO" id="GO:0003676">
    <property type="term" value="F:nucleic acid binding"/>
    <property type="evidence" value="ECO:0007669"/>
    <property type="project" value="InterPro"/>
</dbReference>
<dbReference type="InterPro" id="IPR036397">
    <property type="entry name" value="RNaseH_sf"/>
</dbReference>
<evidence type="ECO:0000313" key="6">
    <source>
        <dbReference type="EMBL" id="GAB98333.1"/>
    </source>
</evidence>
<evidence type="ECO:0000256" key="1">
    <source>
        <dbReference type="ARBA" id="ARBA00022722"/>
    </source>
</evidence>
<feature type="domain" description="Exonuclease" evidence="5">
    <location>
        <begin position="2"/>
        <end position="164"/>
    </location>
</feature>
<dbReference type="CDD" id="cd06127">
    <property type="entry name" value="DEDDh"/>
    <property type="match status" value="1"/>
</dbReference>
<dbReference type="Pfam" id="PF00929">
    <property type="entry name" value="RNase_T"/>
    <property type="match status" value="1"/>
</dbReference>
<dbReference type="SUPFAM" id="SSF53098">
    <property type="entry name" value="Ribonuclease H-like"/>
    <property type="match status" value="1"/>
</dbReference>
<organism evidence="6 7">
    <name type="scientific">Kineosphaera limosa NBRC 100340</name>
    <dbReference type="NCBI Taxonomy" id="1184609"/>
    <lineage>
        <taxon>Bacteria</taxon>
        <taxon>Bacillati</taxon>
        <taxon>Actinomycetota</taxon>
        <taxon>Actinomycetes</taxon>
        <taxon>Micrococcales</taxon>
        <taxon>Dermatophilaceae</taxon>
        <taxon>Kineosphaera</taxon>
    </lineage>
</organism>
<reference evidence="6 7" key="1">
    <citation type="submission" date="2012-08" db="EMBL/GenBank/DDBJ databases">
        <title>Whole genome shotgun sequence of Kineosphaera limosa NBRC 100340.</title>
        <authorList>
            <person name="Yoshida I."/>
            <person name="Isaki S."/>
            <person name="Hosoyama A."/>
            <person name="Tsuchikane K."/>
            <person name="Katsumata H."/>
            <person name="Ando Y."/>
            <person name="Ohji S."/>
            <person name="Hamada M."/>
            <person name="Tamura T."/>
            <person name="Yamazoe A."/>
            <person name="Yamazaki S."/>
            <person name="Fujita N."/>
        </authorList>
    </citation>
    <scope>NUCLEOTIDE SEQUENCE [LARGE SCALE GENOMIC DNA]</scope>
    <source>
        <strain evidence="6 7">NBRC 100340</strain>
    </source>
</reference>
<dbReference type="PANTHER" id="PTHR30231:SF4">
    <property type="entry name" value="PROTEIN NEN2"/>
    <property type="match status" value="1"/>
</dbReference>
<evidence type="ECO:0000313" key="7">
    <source>
        <dbReference type="Proteomes" id="UP000008366"/>
    </source>
</evidence>
<dbReference type="InterPro" id="IPR012337">
    <property type="entry name" value="RNaseH-like_sf"/>
</dbReference>
<dbReference type="eggNOG" id="COG0847">
    <property type="taxonomic scope" value="Bacteria"/>
</dbReference>
<keyword evidence="1" id="KW-0540">Nuclease</keyword>
<evidence type="ECO:0000259" key="5">
    <source>
        <dbReference type="SMART" id="SM00479"/>
    </source>
</evidence>
<evidence type="ECO:0000256" key="2">
    <source>
        <dbReference type="ARBA" id="ARBA00022801"/>
    </source>
</evidence>
<evidence type="ECO:0000256" key="4">
    <source>
        <dbReference type="SAM" id="MobiDB-lite"/>
    </source>
</evidence>
<keyword evidence="2" id="KW-0378">Hydrolase</keyword>
<feature type="region of interest" description="Disordered" evidence="4">
    <location>
        <begin position="433"/>
        <end position="459"/>
    </location>
</feature>
<dbReference type="PANTHER" id="PTHR30231">
    <property type="entry name" value="DNA POLYMERASE III SUBUNIT EPSILON"/>
    <property type="match status" value="1"/>
</dbReference>
<dbReference type="STRING" id="1184609.KILIM_130_00010"/>
<dbReference type="EMBL" id="BAHD01000130">
    <property type="protein sequence ID" value="GAB98333.1"/>
    <property type="molecule type" value="Genomic_DNA"/>
</dbReference>
<dbReference type="Gene3D" id="3.30.420.10">
    <property type="entry name" value="Ribonuclease H-like superfamily/Ribonuclease H"/>
    <property type="match status" value="1"/>
</dbReference>
<feature type="region of interest" description="Disordered" evidence="4">
    <location>
        <begin position="299"/>
        <end position="335"/>
    </location>
</feature>
<dbReference type="FunFam" id="3.30.420.10:FF:000045">
    <property type="entry name" value="3'-5' exonuclease DinG"/>
    <property type="match status" value="1"/>
</dbReference>
<keyword evidence="3 6" id="KW-0269">Exonuclease</keyword>
<evidence type="ECO:0000256" key="3">
    <source>
        <dbReference type="ARBA" id="ARBA00022839"/>
    </source>
</evidence>
<dbReference type="SMART" id="SM00479">
    <property type="entry name" value="EXOIII"/>
    <property type="match status" value="1"/>
</dbReference>